<dbReference type="Gene3D" id="3.30.565.40">
    <property type="entry name" value="Fervidobacterium nodosum Rt17-B1 like"/>
    <property type="match status" value="1"/>
</dbReference>
<gene>
    <name evidence="3" type="ORF">B5J99_01650</name>
</gene>
<evidence type="ECO:0000313" key="4">
    <source>
        <dbReference type="Proteomes" id="UP000258016"/>
    </source>
</evidence>
<accession>A0ABM6M339</accession>
<feature type="signal peptide" evidence="1">
    <location>
        <begin position="1"/>
        <end position="23"/>
    </location>
</feature>
<dbReference type="Proteomes" id="UP000258016">
    <property type="component" value="Chromosome"/>
</dbReference>
<keyword evidence="1" id="KW-0732">Signal</keyword>
<dbReference type="Pfam" id="PF13739">
    <property type="entry name" value="PdaC"/>
    <property type="match status" value="1"/>
</dbReference>
<dbReference type="GeneID" id="303484273"/>
<dbReference type="InterPro" id="IPR025303">
    <property type="entry name" value="PdaC"/>
</dbReference>
<proteinExistence type="predicted"/>
<dbReference type="RefSeq" id="WP_117351272.1">
    <property type="nucleotide sequence ID" value="NZ_CP020083.1"/>
</dbReference>
<sequence length="268" mass="28795">MNGRKPAQITLAVLVALALPGIAACEQGTPVAQKTKAPVASTKAATAVSFERETKAFAFTYEYPAQAAALPRLAAMLDAERTKALGELEAQTAEAQKEAADNDYPFNPHMLGVGWKVTGESPEMLAMVAEISSYSGGAHGNTGYEALIWDKAADKRIQLAALFTDMAMALEPLREGYCTALNVERREKRGEQIGEPDDMFNTCPPFAELVLVPYASSDSGFDRMMFIAAPYVAGPYVEGVYEISLPLSGAVLERMKPEYRAAFAAPAE</sequence>
<reference evidence="3 4" key="1">
    <citation type="submission" date="2017-03" db="EMBL/GenBank/DDBJ databases">
        <title>Complete genome sequence of Blastomonas fulva degrading microcsystin LR.</title>
        <authorList>
            <person name="Lee H.-g."/>
            <person name="Jin L."/>
            <person name="oh H.-M."/>
        </authorList>
    </citation>
    <scope>NUCLEOTIDE SEQUENCE [LARGE SCALE GENOMIC DNA]</scope>
    <source>
        <strain evidence="3 4">T2</strain>
    </source>
</reference>
<dbReference type="EMBL" id="CP020083">
    <property type="protein sequence ID" value="ASR50329.1"/>
    <property type="molecule type" value="Genomic_DNA"/>
</dbReference>
<feature type="chain" id="PRO_5045672940" description="Deacetylase PdaC domain-containing protein" evidence="1">
    <location>
        <begin position="24"/>
        <end position="268"/>
    </location>
</feature>
<feature type="domain" description="Deacetylase PdaC" evidence="2">
    <location>
        <begin position="52"/>
        <end position="142"/>
    </location>
</feature>
<keyword evidence="4" id="KW-1185">Reference proteome</keyword>
<evidence type="ECO:0000259" key="2">
    <source>
        <dbReference type="Pfam" id="PF13739"/>
    </source>
</evidence>
<protein>
    <recommendedName>
        <fullName evidence="2">Deacetylase PdaC domain-containing protein</fullName>
    </recommendedName>
</protein>
<organism evidence="3 4">
    <name type="scientific">Blastomonas fulva</name>
    <dbReference type="NCBI Taxonomy" id="1550728"/>
    <lineage>
        <taxon>Bacteria</taxon>
        <taxon>Pseudomonadati</taxon>
        <taxon>Pseudomonadota</taxon>
        <taxon>Alphaproteobacteria</taxon>
        <taxon>Sphingomonadales</taxon>
        <taxon>Sphingomonadaceae</taxon>
        <taxon>Blastomonas</taxon>
    </lineage>
</organism>
<name>A0ABM6M339_9SPHN</name>
<dbReference type="PROSITE" id="PS51257">
    <property type="entry name" value="PROKAR_LIPOPROTEIN"/>
    <property type="match status" value="1"/>
</dbReference>
<evidence type="ECO:0000313" key="3">
    <source>
        <dbReference type="EMBL" id="ASR50329.1"/>
    </source>
</evidence>
<evidence type="ECO:0000256" key="1">
    <source>
        <dbReference type="SAM" id="SignalP"/>
    </source>
</evidence>